<protein>
    <submittedName>
        <fullName evidence="3">Putative fimbrial subunit</fullName>
    </submittedName>
</protein>
<evidence type="ECO:0000313" key="4">
    <source>
        <dbReference type="Proteomes" id="UP000028640"/>
    </source>
</evidence>
<evidence type="ECO:0000313" key="3">
    <source>
        <dbReference type="EMBL" id="KFC79355.1"/>
    </source>
</evidence>
<accession>A0A085G6L0</accession>
<dbReference type="eggNOG" id="COG5430">
    <property type="taxonomic scope" value="Bacteria"/>
</dbReference>
<dbReference type="InterPro" id="IPR053167">
    <property type="entry name" value="Spore_coat_component"/>
</dbReference>
<feature type="signal peptide" evidence="1">
    <location>
        <begin position="1"/>
        <end position="26"/>
    </location>
</feature>
<evidence type="ECO:0000259" key="2">
    <source>
        <dbReference type="Pfam" id="PF05229"/>
    </source>
</evidence>
<dbReference type="EMBL" id="JMPJ01000065">
    <property type="protein sequence ID" value="KFC79355.1"/>
    <property type="molecule type" value="Genomic_DNA"/>
</dbReference>
<keyword evidence="4" id="KW-1185">Reference proteome</keyword>
<dbReference type="PANTHER" id="PTHR37089:SF4">
    <property type="entry name" value="EXPORTED PROTEIN"/>
    <property type="match status" value="1"/>
</dbReference>
<gene>
    <name evidence="3" type="ORF">GEAM_3163</name>
</gene>
<dbReference type="STRING" id="910964.GEAM_3163"/>
<dbReference type="Pfam" id="PF05229">
    <property type="entry name" value="SCPU"/>
    <property type="match status" value="1"/>
</dbReference>
<dbReference type="OrthoDB" id="6505076at2"/>
<dbReference type="AlphaFoldDB" id="A0A085G6L0"/>
<dbReference type="RefSeq" id="WP_034793257.1">
    <property type="nucleotide sequence ID" value="NZ_JMPJ01000065.1"/>
</dbReference>
<evidence type="ECO:0000256" key="1">
    <source>
        <dbReference type="SAM" id="SignalP"/>
    </source>
</evidence>
<feature type="chain" id="PRO_5001790802" evidence="1">
    <location>
        <begin position="27"/>
        <end position="172"/>
    </location>
</feature>
<proteinExistence type="predicted"/>
<dbReference type="PANTHER" id="PTHR37089">
    <property type="entry name" value="PROTEIN U-RELATED"/>
    <property type="match status" value="1"/>
</dbReference>
<sequence>MDIKALLLLPLRCMLLMPALLSTSHAATIGVTATLLPACSAGTTSGGSTTFGTLSFGNYASLSSIISATSAQLAGSIRVNCINGLSYKILMDGGNSGNVNSRNMVNTSNAALKVLYNLYTSATFATIWDNTTGLSDIGNGADQWHTVYGRVPVQTTPAAGTYQDTVNVTVSW</sequence>
<keyword evidence="1" id="KW-0732">Signal</keyword>
<feature type="domain" description="Spore coat protein U/FanG" evidence="2">
    <location>
        <begin position="27"/>
        <end position="169"/>
    </location>
</feature>
<dbReference type="SMART" id="SM00972">
    <property type="entry name" value="SCPU"/>
    <property type="match status" value="1"/>
</dbReference>
<organism evidence="3 4">
    <name type="scientific">Ewingella americana (strain ATCC 33852 / DSM 4580 / CCUG 14506 / JCM 5911 / LMG 7869 / NCTC 12157 / CDC 1468-78)</name>
    <dbReference type="NCBI Taxonomy" id="910964"/>
    <lineage>
        <taxon>Bacteria</taxon>
        <taxon>Pseudomonadati</taxon>
        <taxon>Pseudomonadota</taxon>
        <taxon>Gammaproteobacteria</taxon>
        <taxon>Enterobacterales</taxon>
        <taxon>Yersiniaceae</taxon>
        <taxon>Ewingella</taxon>
    </lineage>
</organism>
<reference evidence="3 4" key="1">
    <citation type="submission" date="2014-05" db="EMBL/GenBank/DDBJ databases">
        <title>ATOL: Assembling a taxonomically balanced genome-scale reconstruction of the evolutionary history of the Enterobacteriaceae.</title>
        <authorList>
            <person name="Plunkett G.III."/>
            <person name="Neeno-Eckwall E.C."/>
            <person name="Glasner J.D."/>
            <person name="Perna N.T."/>
        </authorList>
    </citation>
    <scope>NUCLEOTIDE SEQUENCE [LARGE SCALE GENOMIC DNA]</scope>
    <source>
        <strain evidence="3 4">ATCC 33852</strain>
    </source>
</reference>
<dbReference type="Proteomes" id="UP000028640">
    <property type="component" value="Unassembled WGS sequence"/>
</dbReference>
<dbReference type="InterPro" id="IPR007893">
    <property type="entry name" value="Spore_coat_U/FanG"/>
</dbReference>
<name>A0A085G6L0_EWIA3</name>
<comment type="caution">
    <text evidence="3">The sequence shown here is derived from an EMBL/GenBank/DDBJ whole genome shotgun (WGS) entry which is preliminary data.</text>
</comment>
<dbReference type="GeneID" id="78381506"/>